<protein>
    <recommendedName>
        <fullName evidence="5">Tubulin delta chain</fullName>
    </recommendedName>
    <alternativeName>
        <fullName evidence="12">Delta-tubulin</fullName>
    </alternativeName>
</protein>
<dbReference type="InterPro" id="IPR036525">
    <property type="entry name" value="Tubulin/FtsZ_GTPase_sf"/>
</dbReference>
<dbReference type="GO" id="GO:0030030">
    <property type="term" value="P:cell projection organization"/>
    <property type="evidence" value="ECO:0007669"/>
    <property type="project" value="UniProtKB-KW"/>
</dbReference>
<dbReference type="GeneID" id="110986368"/>
<comment type="function">
    <text evidence="13">Acts as a positive regulator of hedgehog signaling and regulates ciliary function.</text>
</comment>
<dbReference type="GO" id="GO:0007017">
    <property type="term" value="P:microtubule-based process"/>
    <property type="evidence" value="ECO:0007669"/>
    <property type="project" value="InterPro"/>
</dbReference>
<dbReference type="Pfam" id="PF00091">
    <property type="entry name" value="Tubulin"/>
    <property type="match status" value="1"/>
</dbReference>
<dbReference type="InterPro" id="IPR000217">
    <property type="entry name" value="Tubulin"/>
</dbReference>
<evidence type="ECO:0000256" key="3">
    <source>
        <dbReference type="ARBA" id="ARBA00004138"/>
    </source>
</evidence>
<evidence type="ECO:0000256" key="1">
    <source>
        <dbReference type="ARBA" id="ARBA00004114"/>
    </source>
</evidence>
<evidence type="ECO:0000256" key="10">
    <source>
        <dbReference type="ARBA" id="ARBA00023242"/>
    </source>
</evidence>
<evidence type="ECO:0000313" key="17">
    <source>
        <dbReference type="RefSeq" id="XP_022103879.1"/>
    </source>
</evidence>
<keyword evidence="7 14" id="KW-0547">Nucleotide-binding</keyword>
<accession>A0A8B7ZDZ6</accession>
<sequence length="455" mass="51032">MSIVTVQLGQCGNQVGHQFFQTLMTDLASQQDQKSNHSVHYQSESLRRFFYNPKDEFLQHSSEGPRANIPFARAVLVDMEGKVVQNVASQAKKSGLWQYDRKQLVSRKQGAGNNWADGFFEQGPRVEEEVLERVQREVEKCDAFAGFLTLMSVAGGTGSGVGTRITQMLQDHYPHAFLFNHLIWPHGTGEVILQNYNAILSLAHLYQSADAVLISHNDAMRTICGQHATMLKQNVSFQDMNKLIAHHMSVAFQPAFLTSSARRPTSLGFMMEHLVPHPEYKLLTLRSVPQVSDAALAFSTFNYRSLLSRLRQMLITGTVIEEGINWHVKLPSKPSPSSQHNKSLAALLTVRGKESDQADPVDFNSSSLYADWVPNAAAFAAQCQEHPFSGQEKTASLLSNCQTPLGPLDLVLGKAWDMFAMRAYVHWYTRYGMTEEEFIDCFAGLEQVVQNYKQL</sequence>
<evidence type="ECO:0000256" key="4">
    <source>
        <dbReference type="ARBA" id="ARBA00009636"/>
    </source>
</evidence>
<dbReference type="AlphaFoldDB" id="A0A8B7ZDZ6"/>
<dbReference type="InterPro" id="IPR003008">
    <property type="entry name" value="Tubulin_FtsZ_GTPase"/>
</dbReference>
<evidence type="ECO:0000256" key="6">
    <source>
        <dbReference type="ARBA" id="ARBA00022701"/>
    </source>
</evidence>
<dbReference type="RefSeq" id="XP_022103879.1">
    <property type="nucleotide sequence ID" value="XM_022248187.1"/>
</dbReference>
<dbReference type="Gene3D" id="3.40.50.1440">
    <property type="entry name" value="Tubulin/FtsZ, GTPase domain"/>
    <property type="match status" value="1"/>
</dbReference>
<dbReference type="CTD" id="51174"/>
<dbReference type="InterPro" id="IPR008280">
    <property type="entry name" value="Tub_FtsZ_C"/>
</dbReference>
<keyword evidence="10" id="KW-0539">Nucleus</keyword>
<evidence type="ECO:0000313" key="16">
    <source>
        <dbReference type="Proteomes" id="UP000694845"/>
    </source>
</evidence>
<dbReference type="PRINTS" id="PR01224">
    <property type="entry name" value="DELTATUBULIN"/>
</dbReference>
<evidence type="ECO:0000259" key="15">
    <source>
        <dbReference type="SMART" id="SM00864"/>
    </source>
</evidence>
<name>A0A8B7ZDZ6_ACAPL</name>
<dbReference type="GO" id="GO:0005874">
    <property type="term" value="C:microtubule"/>
    <property type="evidence" value="ECO:0007669"/>
    <property type="project" value="UniProtKB-KW"/>
</dbReference>
<dbReference type="CDD" id="cd02189">
    <property type="entry name" value="delta_zeta_tubulin-like"/>
    <property type="match status" value="1"/>
</dbReference>
<dbReference type="GO" id="GO:0005634">
    <property type="term" value="C:nucleus"/>
    <property type="evidence" value="ECO:0007669"/>
    <property type="project" value="UniProtKB-SubCell"/>
</dbReference>
<comment type="subcellular location">
    <subcellularLocation>
        <location evidence="3">Cell projection</location>
        <location evidence="3">Cilium</location>
    </subcellularLocation>
    <subcellularLocation>
        <location evidence="1">Cytoplasm</location>
        <location evidence="1">Cytoskeleton</location>
        <location evidence="1">Microtubule organizing center</location>
        <location evidence="1">Centrosome</location>
        <location evidence="1">Centriole</location>
    </subcellularLocation>
    <subcellularLocation>
        <location evidence="2">Nucleus</location>
    </subcellularLocation>
</comment>
<dbReference type="KEGG" id="aplc:110986368"/>
<dbReference type="PANTHER" id="PTHR11588">
    <property type="entry name" value="TUBULIN"/>
    <property type="match status" value="1"/>
</dbReference>
<keyword evidence="6 14" id="KW-0493">Microtubule</keyword>
<keyword evidence="8" id="KW-0970">Cilium biogenesis/degradation</keyword>
<dbReference type="SUPFAM" id="SSF55307">
    <property type="entry name" value="Tubulin C-terminal domain-like"/>
    <property type="match status" value="1"/>
</dbReference>
<comment type="similarity">
    <text evidence="4 14">Belongs to the tubulin family.</text>
</comment>
<dbReference type="PRINTS" id="PR01161">
    <property type="entry name" value="TUBULIN"/>
</dbReference>
<dbReference type="OrthoDB" id="10250004at2759"/>
<dbReference type="SMART" id="SM00864">
    <property type="entry name" value="Tubulin"/>
    <property type="match status" value="1"/>
</dbReference>
<gene>
    <name evidence="17" type="primary">LOC110986368</name>
</gene>
<dbReference type="InterPro" id="IPR017975">
    <property type="entry name" value="Tubulin_CS"/>
</dbReference>
<dbReference type="GO" id="GO:0005929">
    <property type="term" value="C:cilium"/>
    <property type="evidence" value="ECO:0007669"/>
    <property type="project" value="UniProtKB-SubCell"/>
</dbReference>
<evidence type="ECO:0000256" key="8">
    <source>
        <dbReference type="ARBA" id="ARBA00022794"/>
    </source>
</evidence>
<keyword evidence="11" id="KW-0966">Cell projection</keyword>
<evidence type="ECO:0000256" key="12">
    <source>
        <dbReference type="ARBA" id="ARBA00030594"/>
    </source>
</evidence>
<dbReference type="SUPFAM" id="SSF52490">
    <property type="entry name" value="Tubulin nucleotide-binding domain-like"/>
    <property type="match status" value="1"/>
</dbReference>
<evidence type="ECO:0000256" key="11">
    <source>
        <dbReference type="ARBA" id="ARBA00023273"/>
    </source>
</evidence>
<dbReference type="GO" id="GO:0005200">
    <property type="term" value="F:structural constituent of cytoskeleton"/>
    <property type="evidence" value="ECO:0007669"/>
    <property type="project" value="InterPro"/>
</dbReference>
<keyword evidence="16" id="KW-1185">Reference proteome</keyword>
<dbReference type="OMA" id="ACHPEYK"/>
<dbReference type="Gene3D" id="1.10.287.600">
    <property type="entry name" value="Helix hairpin bin"/>
    <property type="match status" value="1"/>
</dbReference>
<dbReference type="GO" id="GO:0005525">
    <property type="term" value="F:GTP binding"/>
    <property type="evidence" value="ECO:0007669"/>
    <property type="project" value="UniProtKB-UniRule"/>
</dbReference>
<proteinExistence type="inferred from homology"/>
<organism evidence="16 17">
    <name type="scientific">Acanthaster planci</name>
    <name type="common">Crown-of-thorns starfish</name>
    <dbReference type="NCBI Taxonomy" id="133434"/>
    <lineage>
        <taxon>Eukaryota</taxon>
        <taxon>Metazoa</taxon>
        <taxon>Echinodermata</taxon>
        <taxon>Eleutherozoa</taxon>
        <taxon>Asterozoa</taxon>
        <taxon>Asteroidea</taxon>
        <taxon>Valvatacea</taxon>
        <taxon>Valvatida</taxon>
        <taxon>Acanthasteridae</taxon>
        <taxon>Acanthaster</taxon>
    </lineage>
</organism>
<keyword evidence="9 14" id="KW-0342">GTP-binding</keyword>
<dbReference type="FunFam" id="3.40.50.1440:FF:000021">
    <property type="entry name" value="Tubulin delta chain"/>
    <property type="match status" value="1"/>
</dbReference>
<evidence type="ECO:0000256" key="2">
    <source>
        <dbReference type="ARBA" id="ARBA00004123"/>
    </source>
</evidence>
<feature type="domain" description="Tubulin/FtsZ GTPase" evidence="15">
    <location>
        <begin position="68"/>
        <end position="265"/>
    </location>
</feature>
<evidence type="ECO:0000256" key="14">
    <source>
        <dbReference type="RuleBase" id="RU000352"/>
    </source>
</evidence>
<dbReference type="PROSITE" id="PS00227">
    <property type="entry name" value="TUBULIN"/>
    <property type="match status" value="1"/>
</dbReference>
<dbReference type="Proteomes" id="UP000694845">
    <property type="component" value="Unplaced"/>
</dbReference>
<dbReference type="GO" id="GO:0005814">
    <property type="term" value="C:centriole"/>
    <property type="evidence" value="ECO:0007669"/>
    <property type="project" value="UniProtKB-SubCell"/>
</dbReference>
<evidence type="ECO:0000256" key="13">
    <source>
        <dbReference type="ARBA" id="ARBA00046149"/>
    </source>
</evidence>
<dbReference type="InterPro" id="IPR002967">
    <property type="entry name" value="Delta_tubulin"/>
</dbReference>
<dbReference type="InterPro" id="IPR023123">
    <property type="entry name" value="Tubulin_C"/>
</dbReference>
<evidence type="ECO:0000256" key="9">
    <source>
        <dbReference type="ARBA" id="ARBA00023134"/>
    </source>
</evidence>
<evidence type="ECO:0000256" key="7">
    <source>
        <dbReference type="ARBA" id="ARBA00022741"/>
    </source>
</evidence>
<evidence type="ECO:0000256" key="5">
    <source>
        <dbReference type="ARBA" id="ARBA00014184"/>
    </source>
</evidence>
<reference evidence="17" key="1">
    <citation type="submission" date="2025-08" db="UniProtKB">
        <authorList>
            <consortium name="RefSeq"/>
        </authorList>
    </citation>
    <scope>IDENTIFICATION</scope>
</reference>